<dbReference type="InterPro" id="IPR053317">
    <property type="entry name" value="Tubulin_polyglutamylase"/>
</dbReference>
<dbReference type="KEGG" id="spu:100890340"/>
<dbReference type="GeneID" id="100890340"/>
<protein>
    <submittedName>
        <fullName evidence="2">Uncharacterized protein</fullName>
    </submittedName>
</protein>
<evidence type="ECO:0000313" key="2">
    <source>
        <dbReference type="EnsemblMetazoa" id="XP_030855251"/>
    </source>
</evidence>
<reference evidence="3" key="1">
    <citation type="submission" date="2015-02" db="EMBL/GenBank/DDBJ databases">
        <title>Genome sequencing for Strongylocentrotus purpuratus.</title>
        <authorList>
            <person name="Murali S."/>
            <person name="Liu Y."/>
            <person name="Vee V."/>
            <person name="English A."/>
            <person name="Wang M."/>
            <person name="Skinner E."/>
            <person name="Han Y."/>
            <person name="Muzny D.M."/>
            <person name="Worley K.C."/>
            <person name="Gibbs R.A."/>
        </authorList>
    </citation>
    <scope>NUCLEOTIDE SEQUENCE</scope>
</reference>
<dbReference type="Proteomes" id="UP000007110">
    <property type="component" value="Unassembled WGS sequence"/>
</dbReference>
<dbReference type="AlphaFoldDB" id="A0A7M7PUI3"/>
<evidence type="ECO:0000256" key="1">
    <source>
        <dbReference type="SAM" id="Phobius"/>
    </source>
</evidence>
<dbReference type="SUPFAM" id="SSF56059">
    <property type="entry name" value="Glutathione synthetase ATP-binding domain-like"/>
    <property type="match status" value="1"/>
</dbReference>
<accession>A0A7M7PUI3</accession>
<keyword evidence="3" id="KW-1185">Reference proteome</keyword>
<reference evidence="2" key="2">
    <citation type="submission" date="2021-01" db="UniProtKB">
        <authorList>
            <consortium name="EnsemblMetazoa"/>
        </authorList>
    </citation>
    <scope>IDENTIFICATION</scope>
</reference>
<feature type="transmembrane region" description="Helical" evidence="1">
    <location>
        <begin position="20"/>
        <end position="39"/>
    </location>
</feature>
<proteinExistence type="predicted"/>
<sequence>MYHNPSMVKPKRRGLPPHVLYVLASALGLGLLVIMWNVYQLKAMQEAHFIGHGPYPGAQVAEASGGTVDSYRRPVVWIHAKHVNSGYLKHVMAVFERAGYIRGDAQSSWDVLWAHDYPFKELSAVMATLKPYQKVNHFPGTGYITNKVYLATSDIAYIPKAFQMPNQRDAFLLETKQNRDTLWVQKSSSHRGIKVKSVEELDLYAPNTFIQQYISNPYLIDGKKFDLGFYVTLTSVDPLRVYVLHDEMLVRFCPTVYNPIDFADVNKYVVGDDYTPVWKMPSLQKYYQEYNYNFMETMNAYWRSKGNDPEHVYRQINEAIRGVFVSKYPQLVSSLQRHENKRVFFELMRFDFVLDEELNVFLMEVNMSPNLSSAHFTDNIHLYERVVYNVLSVNGVARNVPFSLKNSDSKERGMQVSMKEILVKSDLCSSKSCSTCEQEECRICYKCLQPPQKMMLQDAFLEHNNRRSMRRVYPEAITHEQAKNYDISSDGSLHENDQIMREWFAAKCAQDLSYCQ</sequence>
<dbReference type="InParanoid" id="A0A7M7PUI3"/>
<keyword evidence="1" id="KW-1133">Transmembrane helix</keyword>
<keyword evidence="1" id="KW-0472">Membrane</keyword>
<keyword evidence="1" id="KW-0812">Transmembrane</keyword>
<dbReference type="RefSeq" id="XP_030855251.1">
    <property type="nucleotide sequence ID" value="XM_030999391.1"/>
</dbReference>
<dbReference type="OMA" id="CGYITNK"/>
<evidence type="ECO:0000313" key="3">
    <source>
        <dbReference type="Proteomes" id="UP000007110"/>
    </source>
</evidence>
<dbReference type="PANTHER" id="PTHR47113:SF1">
    <property type="entry name" value="LD09343P"/>
    <property type="match status" value="1"/>
</dbReference>
<dbReference type="EnsemblMetazoa" id="XM_030999391">
    <property type="protein sequence ID" value="XP_030855251"/>
    <property type="gene ID" value="LOC100890340"/>
</dbReference>
<dbReference type="PANTHER" id="PTHR47113">
    <property type="entry name" value="LD09343P"/>
    <property type="match status" value="1"/>
</dbReference>
<dbReference type="OrthoDB" id="202825at2759"/>
<dbReference type="Gene3D" id="3.30.470.20">
    <property type="entry name" value="ATP-grasp fold, B domain"/>
    <property type="match status" value="1"/>
</dbReference>
<dbReference type="InterPro" id="IPR004344">
    <property type="entry name" value="TTL/TTLL_fam"/>
</dbReference>
<dbReference type="Pfam" id="PF03133">
    <property type="entry name" value="TTL"/>
    <property type="match status" value="1"/>
</dbReference>
<organism evidence="2 3">
    <name type="scientific">Strongylocentrotus purpuratus</name>
    <name type="common">Purple sea urchin</name>
    <dbReference type="NCBI Taxonomy" id="7668"/>
    <lineage>
        <taxon>Eukaryota</taxon>
        <taxon>Metazoa</taxon>
        <taxon>Echinodermata</taxon>
        <taxon>Eleutherozoa</taxon>
        <taxon>Echinozoa</taxon>
        <taxon>Echinoidea</taxon>
        <taxon>Euechinoidea</taxon>
        <taxon>Echinacea</taxon>
        <taxon>Camarodonta</taxon>
        <taxon>Echinidea</taxon>
        <taxon>Strongylocentrotidae</taxon>
        <taxon>Strongylocentrotus</taxon>
    </lineage>
</organism>
<name>A0A7M7PUI3_STRPU</name>
<dbReference type="PROSITE" id="PS51221">
    <property type="entry name" value="TTL"/>
    <property type="match status" value="1"/>
</dbReference>